<protein>
    <submittedName>
        <fullName evidence="2">Uncharacterized protein</fullName>
    </submittedName>
</protein>
<evidence type="ECO:0000256" key="1">
    <source>
        <dbReference type="SAM" id="Phobius"/>
    </source>
</evidence>
<proteinExistence type="predicted"/>
<feature type="transmembrane region" description="Helical" evidence="1">
    <location>
        <begin position="36"/>
        <end position="56"/>
    </location>
</feature>
<evidence type="ECO:0000313" key="3">
    <source>
        <dbReference type="Proteomes" id="UP000187485"/>
    </source>
</evidence>
<evidence type="ECO:0000313" key="2">
    <source>
        <dbReference type="EMBL" id="GAV21566.1"/>
    </source>
</evidence>
<dbReference type="EMBL" id="BDJK01000003">
    <property type="protein sequence ID" value="GAV21566.1"/>
    <property type="molecule type" value="Genomic_DNA"/>
</dbReference>
<comment type="caution">
    <text evidence="2">The sequence shown here is derived from an EMBL/GenBank/DDBJ whole genome shotgun (WGS) entry which is preliminary data.</text>
</comment>
<dbReference type="Proteomes" id="UP000187485">
    <property type="component" value="Unassembled WGS sequence"/>
</dbReference>
<reference evidence="3" key="1">
    <citation type="submission" date="2016-12" db="EMBL/GenBank/DDBJ databases">
        <title>Draft Genome Sequences od Carboxydothermus pertinax and islandicus, Hydrogenogenic Carboxydotrophic Bacteria.</title>
        <authorList>
            <person name="Fukuyama Y."/>
            <person name="Ohmae K."/>
            <person name="Yoneda Y."/>
            <person name="Yoshida T."/>
            <person name="Sako Y."/>
        </authorList>
    </citation>
    <scope>NUCLEOTIDE SEQUENCE [LARGE SCALE GENOMIC DNA]</scope>
    <source>
        <strain evidence="3">Ug1</strain>
    </source>
</reference>
<keyword evidence="1" id="KW-0472">Membrane</keyword>
<dbReference type="STRING" id="870242.cpu_00760"/>
<dbReference type="RefSeq" id="WP_075858018.1">
    <property type="nucleotide sequence ID" value="NZ_BDJK01000003.1"/>
</dbReference>
<keyword evidence="1" id="KW-1133">Transmembrane helix</keyword>
<accession>A0A1L8CRL4</accession>
<keyword evidence="1" id="KW-0812">Transmembrane</keyword>
<name>A0A1L8CRL4_9THEO</name>
<organism evidence="2 3">
    <name type="scientific">Carboxydothermus pertinax</name>
    <dbReference type="NCBI Taxonomy" id="870242"/>
    <lineage>
        <taxon>Bacteria</taxon>
        <taxon>Bacillati</taxon>
        <taxon>Bacillota</taxon>
        <taxon>Clostridia</taxon>
        <taxon>Thermoanaerobacterales</taxon>
        <taxon>Thermoanaerobacteraceae</taxon>
        <taxon>Carboxydothermus</taxon>
    </lineage>
</organism>
<keyword evidence="3" id="KW-1185">Reference proteome</keyword>
<dbReference type="AlphaFoldDB" id="A0A1L8CRL4"/>
<gene>
    <name evidence="2" type="ORF">cpu_00760</name>
</gene>
<sequence length="73" mass="8311">MQKPEVTRLVVFVIRLNKIMYGEQKFQKEVSILKKLLYILVVIAIIAVYLFTSGGVNFETITSFIGWVVFGLG</sequence>